<evidence type="ECO:0000256" key="5">
    <source>
        <dbReference type="ARBA" id="ARBA00022989"/>
    </source>
</evidence>
<comment type="subcellular location">
    <subcellularLocation>
        <location evidence="1">Endoplasmic reticulum membrane</location>
        <topology evidence="1">Multi-pass membrane protein</topology>
    </subcellularLocation>
</comment>
<reference evidence="8" key="1">
    <citation type="submission" date="2023-05" db="EMBL/GenBank/DDBJ databases">
        <authorList>
            <person name="Huff M."/>
        </authorList>
    </citation>
    <scope>NUCLEOTIDE SEQUENCE</scope>
</reference>
<evidence type="ECO:0000256" key="2">
    <source>
        <dbReference type="ARBA" id="ARBA00009436"/>
    </source>
</evidence>
<dbReference type="GO" id="GO:0097250">
    <property type="term" value="P:mitochondrial respirasome assembly"/>
    <property type="evidence" value="ECO:0007669"/>
    <property type="project" value="InterPro"/>
</dbReference>
<dbReference type="Pfam" id="PF07019">
    <property type="entry name" value="EMC6"/>
    <property type="match status" value="1"/>
</dbReference>
<feature type="transmembrane region" description="Helical" evidence="7">
    <location>
        <begin position="102"/>
        <end position="121"/>
    </location>
</feature>
<keyword evidence="9" id="KW-1185">Reference proteome</keyword>
<evidence type="ECO:0000256" key="7">
    <source>
        <dbReference type="SAM" id="Phobius"/>
    </source>
</evidence>
<dbReference type="GO" id="GO:0005789">
    <property type="term" value="C:endoplasmic reticulum membrane"/>
    <property type="evidence" value="ECO:0007669"/>
    <property type="project" value="UniProtKB-SubCell"/>
</dbReference>
<feature type="transmembrane region" description="Helical" evidence="7">
    <location>
        <begin position="44"/>
        <end position="63"/>
    </location>
</feature>
<protein>
    <recommendedName>
        <fullName evidence="10">Rab5-interacting protein</fullName>
    </recommendedName>
</protein>
<proteinExistence type="inferred from homology"/>
<evidence type="ECO:0000256" key="6">
    <source>
        <dbReference type="ARBA" id="ARBA00023136"/>
    </source>
</evidence>
<dbReference type="EMBL" id="OU503051">
    <property type="protein sequence ID" value="CAI9778758.1"/>
    <property type="molecule type" value="Genomic_DNA"/>
</dbReference>
<evidence type="ECO:0000256" key="4">
    <source>
        <dbReference type="ARBA" id="ARBA00022824"/>
    </source>
</evidence>
<organism evidence="8 9">
    <name type="scientific">Fraxinus pennsylvanica</name>
    <dbReference type="NCBI Taxonomy" id="56036"/>
    <lineage>
        <taxon>Eukaryota</taxon>
        <taxon>Viridiplantae</taxon>
        <taxon>Streptophyta</taxon>
        <taxon>Embryophyta</taxon>
        <taxon>Tracheophyta</taxon>
        <taxon>Spermatophyta</taxon>
        <taxon>Magnoliopsida</taxon>
        <taxon>eudicotyledons</taxon>
        <taxon>Gunneridae</taxon>
        <taxon>Pentapetalae</taxon>
        <taxon>asterids</taxon>
        <taxon>lamiids</taxon>
        <taxon>Lamiales</taxon>
        <taxon>Oleaceae</taxon>
        <taxon>Oleeae</taxon>
        <taxon>Fraxinus</taxon>
    </lineage>
</organism>
<dbReference type="InterPro" id="IPR029008">
    <property type="entry name" value="EMC6-like"/>
</dbReference>
<dbReference type="InterPro" id="IPR010742">
    <property type="entry name" value="RCAF1"/>
</dbReference>
<dbReference type="AlphaFoldDB" id="A0AAD2A012"/>
<dbReference type="Proteomes" id="UP000834106">
    <property type="component" value="Chromosome 16"/>
</dbReference>
<keyword evidence="5 7" id="KW-1133">Transmembrane helix</keyword>
<sequence length="150" mass="17262">MRERKSVKFNFELQQHQNGHFPPFKVEKLFDPAAAWDKDQLGDVLHWIRQALALVCGLLWGAIPLVGGIWFLLFLLLSSGIIYAYYALVLKIDEEDFGGHGALLQDGLFASISLFLLVWILNADMFSLENTRFYFSVYFPSNCDFPHSNW</sequence>
<evidence type="ECO:0000313" key="9">
    <source>
        <dbReference type="Proteomes" id="UP000834106"/>
    </source>
</evidence>
<evidence type="ECO:0000256" key="1">
    <source>
        <dbReference type="ARBA" id="ARBA00004477"/>
    </source>
</evidence>
<keyword evidence="6 7" id="KW-0472">Membrane</keyword>
<keyword evidence="4" id="KW-0256">Endoplasmic reticulum</keyword>
<dbReference type="PANTHER" id="PTHR12906">
    <property type="entry name" value="PROTEIN C20ORF24 RAB5-INTERACTING PROTEIN"/>
    <property type="match status" value="1"/>
</dbReference>
<evidence type="ECO:0000256" key="3">
    <source>
        <dbReference type="ARBA" id="ARBA00022692"/>
    </source>
</evidence>
<evidence type="ECO:0008006" key="10">
    <source>
        <dbReference type="Google" id="ProtNLM"/>
    </source>
</evidence>
<keyword evidence="3 7" id="KW-0812">Transmembrane</keyword>
<dbReference type="PANTHER" id="PTHR12906:SF0">
    <property type="entry name" value="GEL COMPLEX SUBUNIT OPTI"/>
    <property type="match status" value="1"/>
</dbReference>
<evidence type="ECO:0000313" key="8">
    <source>
        <dbReference type="EMBL" id="CAI9778758.1"/>
    </source>
</evidence>
<comment type="similarity">
    <text evidence="2">Belongs to the EMC6 family.</text>
</comment>
<accession>A0AAD2A012</accession>
<gene>
    <name evidence="8" type="ORF">FPE_LOCUS26188</name>
</gene>
<dbReference type="GO" id="GO:0005739">
    <property type="term" value="C:mitochondrion"/>
    <property type="evidence" value="ECO:0007669"/>
    <property type="project" value="GOC"/>
</dbReference>
<name>A0AAD2A012_9LAMI</name>